<keyword evidence="4" id="KW-1185">Reference proteome</keyword>
<evidence type="ECO:0008006" key="5">
    <source>
        <dbReference type="Google" id="ProtNLM"/>
    </source>
</evidence>
<feature type="transmembrane region" description="Helical" evidence="2">
    <location>
        <begin position="127"/>
        <end position="151"/>
    </location>
</feature>
<accession>N1PSC6</accession>
<feature type="region of interest" description="Disordered" evidence="1">
    <location>
        <begin position="65"/>
        <end position="90"/>
    </location>
</feature>
<keyword evidence="2" id="KW-0812">Transmembrane</keyword>
<dbReference type="STRING" id="675120.N1PSC6"/>
<dbReference type="eggNOG" id="ENOG502SE67">
    <property type="taxonomic scope" value="Eukaryota"/>
</dbReference>
<name>N1PSC6_DOTSN</name>
<dbReference type="HOGENOM" id="CLU_050915_2_0_1"/>
<reference evidence="3 4" key="2">
    <citation type="journal article" date="2012" name="PLoS Pathog.">
        <title>Diverse lifestyles and strategies of plant pathogenesis encoded in the genomes of eighteen Dothideomycetes fungi.</title>
        <authorList>
            <person name="Ohm R.A."/>
            <person name="Feau N."/>
            <person name="Henrissat B."/>
            <person name="Schoch C.L."/>
            <person name="Horwitz B.A."/>
            <person name="Barry K.W."/>
            <person name="Condon B.J."/>
            <person name="Copeland A.C."/>
            <person name="Dhillon B."/>
            <person name="Glaser F."/>
            <person name="Hesse C.N."/>
            <person name="Kosti I."/>
            <person name="LaButti K."/>
            <person name="Lindquist E.A."/>
            <person name="Lucas S."/>
            <person name="Salamov A.A."/>
            <person name="Bradshaw R.E."/>
            <person name="Ciuffetti L."/>
            <person name="Hamelin R.C."/>
            <person name="Kema G.H.J."/>
            <person name="Lawrence C."/>
            <person name="Scott J.A."/>
            <person name="Spatafora J.W."/>
            <person name="Turgeon B.G."/>
            <person name="de Wit P.J.G.M."/>
            <person name="Zhong S."/>
            <person name="Goodwin S.B."/>
            <person name="Grigoriev I.V."/>
        </authorList>
    </citation>
    <scope>NUCLEOTIDE SEQUENCE [LARGE SCALE GENOMIC DNA]</scope>
    <source>
        <strain evidence="4">NZE10 / CBS 128990</strain>
    </source>
</reference>
<keyword evidence="2" id="KW-0472">Membrane</keyword>
<dbReference type="AlphaFoldDB" id="N1PSC6"/>
<gene>
    <name evidence="3" type="ORF">DOTSEDRAFT_70376</name>
</gene>
<organism evidence="3 4">
    <name type="scientific">Dothistroma septosporum (strain NZE10 / CBS 128990)</name>
    <name type="common">Red band needle blight fungus</name>
    <name type="synonym">Mycosphaerella pini</name>
    <dbReference type="NCBI Taxonomy" id="675120"/>
    <lineage>
        <taxon>Eukaryota</taxon>
        <taxon>Fungi</taxon>
        <taxon>Dikarya</taxon>
        <taxon>Ascomycota</taxon>
        <taxon>Pezizomycotina</taxon>
        <taxon>Dothideomycetes</taxon>
        <taxon>Dothideomycetidae</taxon>
        <taxon>Mycosphaerellales</taxon>
        <taxon>Mycosphaerellaceae</taxon>
        <taxon>Dothistroma</taxon>
    </lineage>
</organism>
<feature type="compositionally biased region" description="Polar residues" evidence="1">
    <location>
        <begin position="65"/>
        <end position="80"/>
    </location>
</feature>
<evidence type="ECO:0000256" key="1">
    <source>
        <dbReference type="SAM" id="MobiDB-lite"/>
    </source>
</evidence>
<feature type="region of interest" description="Disordered" evidence="1">
    <location>
        <begin position="156"/>
        <end position="180"/>
    </location>
</feature>
<feature type="compositionally biased region" description="Polar residues" evidence="1">
    <location>
        <begin position="20"/>
        <end position="30"/>
    </location>
</feature>
<sequence length="395" mass="42566">MPDSPPRLPDAALTRPATRRINTPSSQRLMTITEGPQHLAPPIPPKSILRTGSLSLSFPQLFGSSSRLKNERNGSASTSRTPPPAYERNPYPVVVDDAFLDRRGPIEGEKVAELRRQRSIQRQGRGGWWRVILLSAVVFLAVLALAVGLGVGLTAGRRKHRDASHQTGAPAGNSTTEGPFPLGEYSMTTALKQVTTNCTTNAATWACYPYNVFSASNPTQSRAIFNWILTNSSSDYATINTASTPDSGVPANLTISSTDNPLAITFENRPLTYISPSSNLSSARYTFDFAMQKAVIPSTSITSDNSLSQCFFNQTTFTGTLYLSAGRTYPDAGSSNITSGFQQWPYAIEISQTSSGGMDIPACYQYTNGVVGARTTSDLTPQAADAQCSCGYRNF</sequence>
<dbReference type="OMA" id="CNDPSHQ"/>
<reference evidence="4" key="1">
    <citation type="journal article" date="2012" name="PLoS Genet.">
        <title>The genomes of the fungal plant pathogens Cladosporium fulvum and Dothistroma septosporum reveal adaptation to different hosts and lifestyles but also signatures of common ancestry.</title>
        <authorList>
            <person name="de Wit P.J.G.M."/>
            <person name="van der Burgt A."/>
            <person name="Oekmen B."/>
            <person name="Stergiopoulos I."/>
            <person name="Abd-Elsalam K.A."/>
            <person name="Aerts A.L."/>
            <person name="Bahkali A.H."/>
            <person name="Beenen H.G."/>
            <person name="Chettri P."/>
            <person name="Cox M.P."/>
            <person name="Datema E."/>
            <person name="de Vries R.P."/>
            <person name="Dhillon B."/>
            <person name="Ganley A.R."/>
            <person name="Griffiths S.A."/>
            <person name="Guo Y."/>
            <person name="Hamelin R.C."/>
            <person name="Henrissat B."/>
            <person name="Kabir M.S."/>
            <person name="Jashni M.K."/>
            <person name="Kema G."/>
            <person name="Klaubauf S."/>
            <person name="Lapidus A."/>
            <person name="Levasseur A."/>
            <person name="Lindquist E."/>
            <person name="Mehrabi R."/>
            <person name="Ohm R.A."/>
            <person name="Owen T.J."/>
            <person name="Salamov A."/>
            <person name="Schwelm A."/>
            <person name="Schijlen E."/>
            <person name="Sun H."/>
            <person name="van den Burg H.A."/>
            <person name="van Ham R.C.H.J."/>
            <person name="Zhang S."/>
            <person name="Goodwin S.B."/>
            <person name="Grigoriev I.V."/>
            <person name="Collemare J."/>
            <person name="Bradshaw R.E."/>
        </authorList>
    </citation>
    <scope>NUCLEOTIDE SEQUENCE [LARGE SCALE GENOMIC DNA]</scope>
    <source>
        <strain evidence="4">NZE10 / CBS 128990</strain>
    </source>
</reference>
<dbReference type="Proteomes" id="UP000016933">
    <property type="component" value="Unassembled WGS sequence"/>
</dbReference>
<feature type="region of interest" description="Disordered" evidence="1">
    <location>
        <begin position="1"/>
        <end position="46"/>
    </location>
</feature>
<dbReference type="EMBL" id="KB446537">
    <property type="protein sequence ID" value="EME46356.1"/>
    <property type="molecule type" value="Genomic_DNA"/>
</dbReference>
<evidence type="ECO:0000313" key="3">
    <source>
        <dbReference type="EMBL" id="EME46356.1"/>
    </source>
</evidence>
<evidence type="ECO:0000256" key="2">
    <source>
        <dbReference type="SAM" id="Phobius"/>
    </source>
</evidence>
<evidence type="ECO:0000313" key="4">
    <source>
        <dbReference type="Proteomes" id="UP000016933"/>
    </source>
</evidence>
<proteinExistence type="predicted"/>
<keyword evidence="2" id="KW-1133">Transmembrane helix</keyword>
<dbReference type="OrthoDB" id="5296155at2759"/>
<protein>
    <recommendedName>
        <fullName evidence="5">Tat pathway signal sequence</fullName>
    </recommendedName>
</protein>